<protein>
    <submittedName>
        <fullName evidence="1">SAM-dependent methyltransferase</fullName>
    </submittedName>
</protein>
<dbReference type="InterPro" id="IPR006764">
    <property type="entry name" value="SAM_dep_MeTrfase_SAV2177_type"/>
</dbReference>
<dbReference type="GO" id="GO:0008168">
    <property type="term" value="F:methyltransferase activity"/>
    <property type="evidence" value="ECO:0007669"/>
    <property type="project" value="UniProtKB-KW"/>
</dbReference>
<gene>
    <name evidence="1" type="ORF">DR950_18150</name>
</gene>
<dbReference type="RefSeq" id="WP_117491673.1">
    <property type="nucleotide sequence ID" value="NZ_QVIG01000001.1"/>
</dbReference>
<reference evidence="1 2" key="1">
    <citation type="submission" date="2018-08" db="EMBL/GenBank/DDBJ databases">
        <title>Diversity &amp; Physiological Properties of Lignin-Decomposing Actinobacteria from Soil.</title>
        <authorList>
            <person name="Roh S.G."/>
            <person name="Kim S.B."/>
        </authorList>
    </citation>
    <scope>NUCLEOTIDE SEQUENCE [LARGE SCALE GENOMIC DNA]</scope>
    <source>
        <strain evidence="1 2">MMS17-GH009</strain>
    </source>
</reference>
<name>A0A373A5X1_9ACTN</name>
<dbReference type="SUPFAM" id="SSF53335">
    <property type="entry name" value="S-adenosyl-L-methionine-dependent methyltransferases"/>
    <property type="match status" value="1"/>
</dbReference>
<dbReference type="Pfam" id="PF04672">
    <property type="entry name" value="Methyltransf_19"/>
    <property type="match status" value="1"/>
</dbReference>
<dbReference type="GO" id="GO:0032259">
    <property type="term" value="P:methylation"/>
    <property type="evidence" value="ECO:0007669"/>
    <property type="project" value="UniProtKB-KW"/>
</dbReference>
<dbReference type="Gene3D" id="3.40.50.150">
    <property type="entry name" value="Vaccinia Virus protein VP39"/>
    <property type="match status" value="1"/>
</dbReference>
<dbReference type="EMBL" id="QVIG01000001">
    <property type="protein sequence ID" value="RGD62960.1"/>
    <property type="molecule type" value="Genomic_DNA"/>
</dbReference>
<dbReference type="AlphaFoldDB" id="A0A373A5X1"/>
<dbReference type="CDD" id="cd02440">
    <property type="entry name" value="AdoMet_MTases"/>
    <property type="match status" value="1"/>
</dbReference>
<dbReference type="PIRSF" id="PIRSF017393">
    <property type="entry name" value="MTase_SAV2177"/>
    <property type="match status" value="1"/>
</dbReference>
<sequence>MYDYYLGGTTNFAADREAAGQAIAVFPSARAAARANRAFMHRSTRLLAQQGIGQFLDIGTGIPTSPNLHEVAQGINPQARVLYTDNDPIVLAHAQALLLSSPEGRTAYLQADVTDPAAILTSPELERTIDLRVPVTLSLIALLHFVPDDHDAYRIVNQLKEALAPGSALVISHGTPDFGPADAARITQVYAAAGTEVRMRTREQIKHFFDGWDLLDPGVRPTHRWRPEGTEAEITDTQVSAYAGVALKR</sequence>
<accession>A0A373A5X1</accession>
<keyword evidence="1" id="KW-0808">Transferase</keyword>
<evidence type="ECO:0000313" key="2">
    <source>
        <dbReference type="Proteomes" id="UP000263377"/>
    </source>
</evidence>
<proteinExistence type="predicted"/>
<comment type="caution">
    <text evidence="1">The sequence shown here is derived from an EMBL/GenBank/DDBJ whole genome shotgun (WGS) entry which is preliminary data.</text>
</comment>
<keyword evidence="2" id="KW-1185">Reference proteome</keyword>
<keyword evidence="1" id="KW-0489">Methyltransferase</keyword>
<dbReference type="Proteomes" id="UP000263377">
    <property type="component" value="Unassembled WGS sequence"/>
</dbReference>
<dbReference type="InterPro" id="IPR029063">
    <property type="entry name" value="SAM-dependent_MTases_sf"/>
</dbReference>
<evidence type="ECO:0000313" key="1">
    <source>
        <dbReference type="EMBL" id="RGD62960.1"/>
    </source>
</evidence>
<organism evidence="1 2">
    <name type="scientific">Kitasatospora xanthocidica</name>
    <dbReference type="NCBI Taxonomy" id="83382"/>
    <lineage>
        <taxon>Bacteria</taxon>
        <taxon>Bacillati</taxon>
        <taxon>Actinomycetota</taxon>
        <taxon>Actinomycetes</taxon>
        <taxon>Kitasatosporales</taxon>
        <taxon>Streptomycetaceae</taxon>
        <taxon>Kitasatospora</taxon>
    </lineage>
</organism>